<dbReference type="PANTHER" id="PTHR46602:SF1">
    <property type="entry name" value="PROTEIN SUPPRESSOR OF GENE SILENCING 3"/>
    <property type="match status" value="1"/>
</dbReference>
<feature type="compositionally biased region" description="Acidic residues" evidence="4">
    <location>
        <begin position="390"/>
        <end position="418"/>
    </location>
</feature>
<keyword evidence="2" id="KW-0943">RNA-mediated gene silencing</keyword>
<dbReference type="Proteomes" id="UP000813462">
    <property type="component" value="Unassembled WGS sequence"/>
</dbReference>
<feature type="compositionally biased region" description="Polar residues" evidence="4">
    <location>
        <begin position="269"/>
        <end position="285"/>
    </location>
</feature>
<reference evidence="7" key="1">
    <citation type="journal article" date="2021" name="Front. Plant Sci.">
        <title>Chromosome-Scale Genome Assembly for Chinese Sour Jujube and Insights Into Its Genome Evolution and Domestication Signature.</title>
        <authorList>
            <person name="Shen L.-Y."/>
            <person name="Luo H."/>
            <person name="Wang X.-L."/>
            <person name="Wang X.-M."/>
            <person name="Qiu X.-J."/>
            <person name="Liu H."/>
            <person name="Zhou S.-S."/>
            <person name="Jia K.-H."/>
            <person name="Nie S."/>
            <person name="Bao Y.-T."/>
            <person name="Zhang R.-G."/>
            <person name="Yun Q.-Z."/>
            <person name="Chai Y.-H."/>
            <person name="Lu J.-Y."/>
            <person name="Li Y."/>
            <person name="Zhao S.-W."/>
            <person name="Mao J.-F."/>
            <person name="Jia S.-G."/>
            <person name="Mao Y.-M."/>
        </authorList>
    </citation>
    <scope>NUCLEOTIDE SEQUENCE</scope>
    <source>
        <strain evidence="7">AT0</strain>
        <tissue evidence="7">Leaf</tissue>
    </source>
</reference>
<accession>A0A978VLY9</accession>
<feature type="region of interest" description="Disordered" evidence="4">
    <location>
        <begin position="264"/>
        <end position="346"/>
    </location>
</feature>
<evidence type="ECO:0000256" key="2">
    <source>
        <dbReference type="ARBA" id="ARBA00023158"/>
    </source>
</evidence>
<dbReference type="InterPro" id="IPR038588">
    <property type="entry name" value="XS_domain_sf"/>
</dbReference>
<evidence type="ECO:0000259" key="5">
    <source>
        <dbReference type="Pfam" id="PF03468"/>
    </source>
</evidence>
<dbReference type="InterPro" id="IPR005380">
    <property type="entry name" value="XS_domain"/>
</dbReference>
<dbReference type="EMBL" id="JAEACU010000004">
    <property type="protein sequence ID" value="KAH7534108.1"/>
    <property type="molecule type" value="Genomic_DNA"/>
</dbReference>
<dbReference type="InterPro" id="IPR005381">
    <property type="entry name" value="Znf-XS_domain"/>
</dbReference>
<gene>
    <name evidence="7" type="ORF">FEM48_Zijuj04G0202200</name>
</gene>
<organism evidence="7 8">
    <name type="scientific">Ziziphus jujuba var. spinosa</name>
    <dbReference type="NCBI Taxonomy" id="714518"/>
    <lineage>
        <taxon>Eukaryota</taxon>
        <taxon>Viridiplantae</taxon>
        <taxon>Streptophyta</taxon>
        <taxon>Embryophyta</taxon>
        <taxon>Tracheophyta</taxon>
        <taxon>Spermatophyta</taxon>
        <taxon>Magnoliopsida</taxon>
        <taxon>eudicotyledons</taxon>
        <taxon>Gunneridae</taxon>
        <taxon>Pentapetalae</taxon>
        <taxon>rosids</taxon>
        <taxon>fabids</taxon>
        <taxon>Rosales</taxon>
        <taxon>Rhamnaceae</taxon>
        <taxon>Paliureae</taxon>
        <taxon>Ziziphus</taxon>
    </lineage>
</organism>
<feature type="compositionally biased region" description="Polar residues" evidence="4">
    <location>
        <begin position="321"/>
        <end position="336"/>
    </location>
</feature>
<protein>
    <recommendedName>
        <fullName evidence="9">Protein SUPPRESSOR OF GENE SILENCING 3</fullName>
    </recommendedName>
</protein>
<evidence type="ECO:0000256" key="4">
    <source>
        <dbReference type="SAM" id="MobiDB-lite"/>
    </source>
</evidence>
<feature type="domain" description="XS" evidence="5">
    <location>
        <begin position="528"/>
        <end position="621"/>
    </location>
</feature>
<name>A0A978VLY9_ZIZJJ</name>
<feature type="region of interest" description="Disordered" evidence="4">
    <location>
        <begin position="376"/>
        <end position="425"/>
    </location>
</feature>
<dbReference type="InterPro" id="IPR044287">
    <property type="entry name" value="SGS3"/>
</dbReference>
<feature type="compositionally biased region" description="Basic and acidic residues" evidence="4">
    <location>
        <begin position="222"/>
        <end position="233"/>
    </location>
</feature>
<dbReference type="Gene3D" id="3.30.70.2890">
    <property type="entry name" value="XS domain"/>
    <property type="match status" value="2"/>
</dbReference>
<evidence type="ECO:0000256" key="1">
    <source>
        <dbReference type="ARBA" id="ARBA00023054"/>
    </source>
</evidence>
<feature type="compositionally biased region" description="Basic and acidic residues" evidence="4">
    <location>
        <begin position="376"/>
        <end position="389"/>
    </location>
</feature>
<evidence type="ECO:0000259" key="6">
    <source>
        <dbReference type="Pfam" id="PF03470"/>
    </source>
</evidence>
<comment type="caution">
    <text evidence="7">The sequence shown here is derived from an EMBL/GenBank/DDBJ whole genome shotgun (WGS) entry which is preliminary data.</text>
</comment>
<sequence length="825" mass="95644">MLIFKALVGGYLEAERLHKHFAEQGTDRNAWDRRCSMFHLGKSKLKFEMRSYHEMVVNQIKQMSEDNQLLIWDAKEENFEMLQQEHEKVKQANDDPSNAEEYRRKAEEIAKFIKIQENEMEEFVLERYVLIQAHEDKMAAMRKRHWDEETTACAHSSQYMKMLNMLRSLEESVFSVLPTVQKQKVGRRTIDNAPDISRISLAKMSSRRGGGKPFNSGANGERSPKGKNEHDANSSKVEQQLSHGVAGISLESAQDDGEWEVISRKSKNRAGSSSAKAWVSQNSNHKAWGHTDVPQKPGWVPGNTWQTQAADSKRPAGRGNVRSQLSTRHAQSNYVTPQPVIRPPLEHGWNWQSRAASNQPKGEEDGQEKVEVVSKVHTGEDIDADKDNDINDVDDDDDDDDDLDDSDDELLTDEFDSDSSEKSFGTRKNNKWFQKFFEIMDSLPLNDINDPARQWHCPACKGGPGAIDWYRGLQPLMTHAKTKGSLRVKLHREFAELLEEDLQRRGTSVVPAGEAFGKWKGLIDEEKDHDIVWPPMVIIMNTRLEQDENEKWIGMGNQELLDYFSSYEAAKARHSYGPQGHRGMSVLIFEASAGGYLEAERLHKHFAEQGTDRNAWDRRRSMFHPGKSKLKFEMRSYHEMVVNQIKQMSEDNQQLIWLKNRNAKQEMANKALQKNFGILSEKLRKTVEENRIVRQRTKMQHEENKEEEQIKVIHESRDAKEENFEMLQQEEREKVKQANADPSNAEEYRRRAEEIAKFIKIQEKEMEEFVLERDVLIQAHEDKMAAMRKRHWDEEVELEKEFDANLTRLMEKYTPHHPEHTAKAI</sequence>
<comment type="similarity">
    <text evidence="3">Belongs to the SGS3 family.</text>
</comment>
<evidence type="ECO:0000313" key="8">
    <source>
        <dbReference type="Proteomes" id="UP000813462"/>
    </source>
</evidence>
<feature type="region of interest" description="Disordered" evidence="4">
    <location>
        <begin position="196"/>
        <end position="241"/>
    </location>
</feature>
<proteinExistence type="inferred from homology"/>
<evidence type="ECO:0000313" key="7">
    <source>
        <dbReference type="EMBL" id="KAH7534108.1"/>
    </source>
</evidence>
<dbReference type="Pfam" id="PF03468">
    <property type="entry name" value="XS"/>
    <property type="match status" value="1"/>
</dbReference>
<evidence type="ECO:0000256" key="3">
    <source>
        <dbReference type="ARBA" id="ARBA00024022"/>
    </source>
</evidence>
<dbReference type="GO" id="GO:0031047">
    <property type="term" value="P:regulatory ncRNA-mediated gene silencing"/>
    <property type="evidence" value="ECO:0007669"/>
    <property type="project" value="UniProtKB-KW"/>
</dbReference>
<feature type="domain" description="Zinc finger-XS" evidence="6">
    <location>
        <begin position="457"/>
        <end position="495"/>
    </location>
</feature>
<keyword evidence="1" id="KW-0175">Coiled coil</keyword>
<dbReference type="PANTHER" id="PTHR46602">
    <property type="entry name" value="PROTEIN SUPPRESSOR OF GENE SILENCING 3"/>
    <property type="match status" value="1"/>
</dbReference>
<dbReference type="Pfam" id="PF03470">
    <property type="entry name" value="zf-XS"/>
    <property type="match status" value="1"/>
</dbReference>
<dbReference type="AlphaFoldDB" id="A0A978VLY9"/>
<evidence type="ECO:0008006" key="9">
    <source>
        <dbReference type="Google" id="ProtNLM"/>
    </source>
</evidence>
<dbReference type="GO" id="GO:0051607">
    <property type="term" value="P:defense response to virus"/>
    <property type="evidence" value="ECO:0007669"/>
    <property type="project" value="InterPro"/>
</dbReference>